<protein>
    <submittedName>
        <fullName evidence="2">Uncharacterized protein</fullName>
    </submittedName>
</protein>
<dbReference type="Proteomes" id="UP000724686">
    <property type="component" value="Unassembled WGS sequence"/>
</dbReference>
<evidence type="ECO:0000313" key="2">
    <source>
        <dbReference type="EMBL" id="MBM9576552.1"/>
    </source>
</evidence>
<reference evidence="2 3" key="1">
    <citation type="submission" date="2021-02" db="EMBL/GenBank/DDBJ databases">
        <title>Leptospira ainlahdjerensis sp. nov., Leptospira ainazelensis sp. nov., Leptospira abararensis sp. nov. and Leptospira chreensis sp. nov., four new species isolated from water sources in Algeria.</title>
        <authorList>
            <person name="Amara Korba A."/>
            <person name="Kainiu M."/>
            <person name="Vincent A.T."/>
            <person name="Mariet J.-F."/>
            <person name="Veyrier F.J."/>
            <person name="Goarant C."/>
            <person name="Picardeau M."/>
        </authorList>
    </citation>
    <scope>NUCLEOTIDE SEQUENCE [LARGE SCALE GENOMIC DNA]</scope>
    <source>
        <strain evidence="2 3">201903070</strain>
    </source>
</reference>
<sequence>MIEESLRGFSHGPASTTQDQGGACDFHGRASEFRQILAGDSIHLWVRIALQGESSGFVRVPTLRYVFAKSEIL</sequence>
<evidence type="ECO:0000313" key="3">
    <source>
        <dbReference type="Proteomes" id="UP000724686"/>
    </source>
</evidence>
<dbReference type="RefSeq" id="WP_205278718.1">
    <property type="nucleotide sequence ID" value="NZ_JAFFPU010000022.1"/>
</dbReference>
<keyword evidence="3" id="KW-1185">Reference proteome</keyword>
<evidence type="ECO:0000256" key="1">
    <source>
        <dbReference type="SAM" id="MobiDB-lite"/>
    </source>
</evidence>
<gene>
    <name evidence="2" type="ORF">JWG45_05225</name>
</gene>
<accession>A0ABS2U857</accession>
<name>A0ABS2U857_9LEPT</name>
<feature type="region of interest" description="Disordered" evidence="1">
    <location>
        <begin position="1"/>
        <end position="22"/>
    </location>
</feature>
<dbReference type="EMBL" id="JAFFPU010000022">
    <property type="protein sequence ID" value="MBM9576552.1"/>
    <property type="molecule type" value="Genomic_DNA"/>
</dbReference>
<proteinExistence type="predicted"/>
<organism evidence="2 3">
    <name type="scientific">Leptospira ainlahdjerensis</name>
    <dbReference type="NCBI Taxonomy" id="2810033"/>
    <lineage>
        <taxon>Bacteria</taxon>
        <taxon>Pseudomonadati</taxon>
        <taxon>Spirochaetota</taxon>
        <taxon>Spirochaetia</taxon>
        <taxon>Leptospirales</taxon>
        <taxon>Leptospiraceae</taxon>
        <taxon>Leptospira</taxon>
    </lineage>
</organism>
<comment type="caution">
    <text evidence="2">The sequence shown here is derived from an EMBL/GenBank/DDBJ whole genome shotgun (WGS) entry which is preliminary data.</text>
</comment>